<comment type="caution">
    <text evidence="2">The sequence shown here is derived from an EMBL/GenBank/DDBJ whole genome shotgun (WGS) entry which is preliminary data.</text>
</comment>
<evidence type="ECO:0000313" key="2">
    <source>
        <dbReference type="EMBL" id="GAX73489.1"/>
    </source>
</evidence>
<proteinExistence type="predicted"/>
<evidence type="ECO:0000256" key="1">
    <source>
        <dbReference type="SAM" id="MobiDB-lite"/>
    </source>
</evidence>
<organism evidence="2 3">
    <name type="scientific">Chlamydomonas eustigma</name>
    <dbReference type="NCBI Taxonomy" id="1157962"/>
    <lineage>
        <taxon>Eukaryota</taxon>
        <taxon>Viridiplantae</taxon>
        <taxon>Chlorophyta</taxon>
        <taxon>core chlorophytes</taxon>
        <taxon>Chlorophyceae</taxon>
        <taxon>CS clade</taxon>
        <taxon>Chlamydomonadales</taxon>
        <taxon>Chlamydomonadaceae</taxon>
        <taxon>Chlamydomonas</taxon>
    </lineage>
</organism>
<reference evidence="2 3" key="1">
    <citation type="submission" date="2017-08" db="EMBL/GenBank/DDBJ databases">
        <title>Acidophilic green algal genome provides insights into adaptation to an acidic environment.</title>
        <authorList>
            <person name="Hirooka S."/>
            <person name="Hirose Y."/>
            <person name="Kanesaki Y."/>
            <person name="Higuchi S."/>
            <person name="Fujiwara T."/>
            <person name="Onuma R."/>
            <person name="Era A."/>
            <person name="Ohbayashi R."/>
            <person name="Uzuka A."/>
            <person name="Nozaki H."/>
            <person name="Yoshikawa H."/>
            <person name="Miyagishima S.Y."/>
        </authorList>
    </citation>
    <scope>NUCLEOTIDE SEQUENCE [LARGE SCALE GENOMIC DNA]</scope>
    <source>
        <strain evidence="2 3">NIES-2499</strain>
    </source>
</reference>
<dbReference type="AlphaFoldDB" id="A0A250WS21"/>
<keyword evidence="3" id="KW-1185">Reference proteome</keyword>
<dbReference type="OrthoDB" id="543987at2759"/>
<accession>A0A250WS21</accession>
<sequence>MTISELYSIERPPPIPLAEHEQRRKKRDIQEIVEAASRRGKKEQAVRDKLQQLESLLPDIINLHKLKASDWVTVLDDVDEVATKLVALKTVFPRANVFKVVSRLPRILLKATVQVQNDAEQSRSMLSSLPDPDSIIETVPDLVDPLALSRALATLKATLPGQNPLQVLMQSPELILHLGGEVDMDDSSEYGAEYSEVMDNVMLPIDRYGRSILDYASKE</sequence>
<name>A0A250WS21_9CHLO</name>
<dbReference type="Proteomes" id="UP000232323">
    <property type="component" value="Unassembled WGS sequence"/>
</dbReference>
<dbReference type="EMBL" id="BEGY01000003">
    <property type="protein sequence ID" value="GAX73489.1"/>
    <property type="molecule type" value="Genomic_DNA"/>
</dbReference>
<protein>
    <submittedName>
        <fullName evidence="2">Uncharacterized protein</fullName>
    </submittedName>
</protein>
<evidence type="ECO:0000313" key="3">
    <source>
        <dbReference type="Proteomes" id="UP000232323"/>
    </source>
</evidence>
<gene>
    <name evidence="2" type="ORF">CEUSTIGMA_g941.t1</name>
</gene>
<feature type="region of interest" description="Disordered" evidence="1">
    <location>
        <begin position="1"/>
        <end position="23"/>
    </location>
</feature>